<evidence type="ECO:0000256" key="6">
    <source>
        <dbReference type="PROSITE-ProRule" id="PRU00024"/>
    </source>
</evidence>
<evidence type="ECO:0000256" key="4">
    <source>
        <dbReference type="ARBA" id="ARBA00022771"/>
    </source>
</evidence>
<keyword evidence="4 6" id="KW-0863">Zinc-finger</keyword>
<organism evidence="9 10">
    <name type="scientific">Glossina fuscipes</name>
    <dbReference type="NCBI Taxonomy" id="7396"/>
    <lineage>
        <taxon>Eukaryota</taxon>
        <taxon>Metazoa</taxon>
        <taxon>Ecdysozoa</taxon>
        <taxon>Arthropoda</taxon>
        <taxon>Hexapoda</taxon>
        <taxon>Insecta</taxon>
        <taxon>Pterygota</taxon>
        <taxon>Neoptera</taxon>
        <taxon>Endopterygota</taxon>
        <taxon>Diptera</taxon>
        <taxon>Brachycera</taxon>
        <taxon>Muscomorpha</taxon>
        <taxon>Hippoboscoidea</taxon>
        <taxon>Glossinidae</taxon>
        <taxon>Glossina</taxon>
    </lineage>
</organism>
<evidence type="ECO:0000256" key="7">
    <source>
        <dbReference type="PROSITE-ProRule" id="PRU00504"/>
    </source>
</evidence>
<keyword evidence="3" id="KW-0677">Repeat</keyword>
<dbReference type="Proteomes" id="UP000092443">
    <property type="component" value="Unplaced"/>
</dbReference>
<accession>A0A9C5Z0Y4</accession>
<evidence type="ECO:0000259" key="8">
    <source>
        <dbReference type="PROSITE" id="PS50119"/>
    </source>
</evidence>
<dbReference type="GeneID" id="119636482"/>
<dbReference type="InterPro" id="IPR011042">
    <property type="entry name" value="6-blade_b-propeller_TolB-like"/>
</dbReference>
<dbReference type="InterPro" id="IPR000315">
    <property type="entry name" value="Znf_B-box"/>
</dbReference>
<dbReference type="Gene3D" id="3.30.160.60">
    <property type="entry name" value="Classic Zinc Finger"/>
    <property type="match status" value="1"/>
</dbReference>
<reference evidence="10" key="1">
    <citation type="submission" date="2025-08" db="UniProtKB">
        <authorList>
            <consortium name="RefSeq"/>
        </authorList>
    </citation>
    <scope>IDENTIFICATION</scope>
    <source>
        <tissue evidence="10">Whole body pupa</tissue>
    </source>
</reference>
<dbReference type="CDD" id="cd14954">
    <property type="entry name" value="NHL_TRIM71_like"/>
    <property type="match status" value="1"/>
</dbReference>
<dbReference type="InterPro" id="IPR050952">
    <property type="entry name" value="TRIM-NHL_E3_ligases"/>
</dbReference>
<dbReference type="SMART" id="SM00336">
    <property type="entry name" value="BBOX"/>
    <property type="match status" value="2"/>
</dbReference>
<dbReference type="Gene3D" id="2.120.10.30">
    <property type="entry name" value="TolB, C-terminal domain"/>
    <property type="match status" value="1"/>
</dbReference>
<dbReference type="KEGG" id="gfs:119636482"/>
<dbReference type="Pfam" id="PF22586">
    <property type="entry name" value="ANCHR-like_BBOX"/>
    <property type="match status" value="1"/>
</dbReference>
<feature type="domain" description="B box-type" evidence="8">
    <location>
        <begin position="209"/>
        <end position="249"/>
    </location>
</feature>
<dbReference type="RefSeq" id="XP_037887769.1">
    <property type="nucleotide sequence ID" value="XM_038031841.1"/>
</dbReference>
<evidence type="ECO:0000256" key="1">
    <source>
        <dbReference type="ARBA" id="ARBA00022473"/>
    </source>
</evidence>
<feature type="repeat" description="NHL" evidence="7">
    <location>
        <begin position="581"/>
        <end position="624"/>
    </location>
</feature>
<feature type="repeat" description="NHL" evidence="7">
    <location>
        <begin position="628"/>
        <end position="671"/>
    </location>
</feature>
<dbReference type="Pfam" id="PF00643">
    <property type="entry name" value="zf-B_box"/>
    <property type="match status" value="1"/>
</dbReference>
<dbReference type="Pfam" id="PF01436">
    <property type="entry name" value="NHL"/>
    <property type="match status" value="5"/>
</dbReference>
<dbReference type="PANTHER" id="PTHR24104">
    <property type="entry name" value="E3 UBIQUITIN-PROTEIN LIGASE NHLRC1-RELATED"/>
    <property type="match status" value="1"/>
</dbReference>
<keyword evidence="5" id="KW-0862">Zinc</keyword>
<dbReference type="SUPFAM" id="SSF101898">
    <property type="entry name" value="NHL repeat"/>
    <property type="match status" value="1"/>
</dbReference>
<dbReference type="PROSITE" id="PS50119">
    <property type="entry name" value="ZF_BBOX"/>
    <property type="match status" value="1"/>
</dbReference>
<dbReference type="FunFam" id="2.120.10.30:FF:000074">
    <property type="entry name" value="Blast:Protein wech"/>
    <property type="match status" value="1"/>
</dbReference>
<keyword evidence="1" id="KW-0217">Developmental protein</keyword>
<dbReference type="InterPro" id="IPR001258">
    <property type="entry name" value="NHL_repeat"/>
</dbReference>
<evidence type="ECO:0000313" key="10">
    <source>
        <dbReference type="RefSeq" id="XP_037887769.1"/>
    </source>
</evidence>
<dbReference type="FunFam" id="2.120.10.30:FF:000080">
    <property type="entry name" value="E3 ubiquitin-protein ligase TRIM71"/>
    <property type="match status" value="1"/>
</dbReference>
<feature type="repeat" description="NHL" evidence="7">
    <location>
        <begin position="724"/>
        <end position="767"/>
    </location>
</feature>
<protein>
    <submittedName>
        <fullName evidence="10">Protein wech</fullName>
    </submittedName>
</protein>
<name>A0A9C5Z0Y4_9MUSC</name>
<dbReference type="Gene3D" id="4.10.830.40">
    <property type="match status" value="1"/>
</dbReference>
<feature type="repeat" description="NHL" evidence="7">
    <location>
        <begin position="677"/>
        <end position="719"/>
    </location>
</feature>
<keyword evidence="2" id="KW-0479">Metal-binding</keyword>
<dbReference type="PANTHER" id="PTHR24104:SF48">
    <property type="entry name" value="PROTEIN WECH"/>
    <property type="match status" value="1"/>
</dbReference>
<dbReference type="GO" id="GO:0008270">
    <property type="term" value="F:zinc ion binding"/>
    <property type="evidence" value="ECO:0007669"/>
    <property type="project" value="UniProtKB-KW"/>
</dbReference>
<evidence type="ECO:0000256" key="5">
    <source>
        <dbReference type="ARBA" id="ARBA00022833"/>
    </source>
</evidence>
<dbReference type="CDD" id="cd19757">
    <property type="entry name" value="Bbox1"/>
    <property type="match status" value="1"/>
</dbReference>
<dbReference type="SUPFAM" id="SSF57845">
    <property type="entry name" value="B-box zinc-binding domain"/>
    <property type="match status" value="1"/>
</dbReference>
<evidence type="ECO:0000313" key="9">
    <source>
        <dbReference type="Proteomes" id="UP000092443"/>
    </source>
</evidence>
<proteinExistence type="predicted"/>
<sequence length="829" mass="90187">MMELLSNSCIPKQMASASSNNTGSNLATTNGSAATTERLLAGILDTFPSWNMGVGMGGGAALIGNNGGNGAIKNNSPSRQDYEYFYNNFHATNEFGIGPLAGLGGAAVNSISGGSGGGGGGGGVGVGMGAGMRPKISPDASNNSTINCGWCDVNASIRCLECNEFMCNDCLREHRKSSLSSNHSIVSLPRPIGTSPTSAISNNMPVAPAPSYLCDQHNEILRYVCESCKKVVCQFCTLHEHKEHCYSSIQSFVEDSREKIEAALESGRMGTTCIKSGIDKALLFIRHIEKNCVELSDNIRKAFRQFIIAVEDRERFLLEFVEKLRQRRLATLHEQMAGLKSALAGLAETSDMLNKVAENGARLDLVDVAMKVTNGQRQLEQFAAIYKDLQPKEETFAFVIPDYSLLHDIRNQGGIIVVDENVPAVNNTVGNIATSGVGSEPVIPAAAIPNGSSHSVGQGAIRRPFVHDISYRIPSPSVVPPRGGSACGMPSHGHDWELSVIPNSPCLHFGAPRSTPAIPGAIEPVKARNSRALSLSFATEGHEDGQVSRPWGLCVDRIGHILVSDRRNNRVQVFNPNGSLKFKFGRKGVGNGEFDLPAGICVDIDNRIIVVDKDNHRVQIFTSSGVFLLKFGSYGKEYGQFQYPWDVAVNSRRQIVVTDSRNHRIQQFDSDGRFIRQIVFDNVGQNKGIASPRGVCYTPTGNIIVSDFDNHCLYLIDPDKNEILSAKGHEGSGVQEFNRPSGLCCDDEGRIIIADSKNQRIVVYSPTLDYLWGIDIRPYMNPFMPPTLDEKDRTCDVALMPDGRIVFLIELSPDSKEGSNPYKRFVHIF</sequence>
<feature type="repeat" description="NHL" evidence="7">
    <location>
        <begin position="534"/>
        <end position="577"/>
    </location>
</feature>
<evidence type="ECO:0000256" key="3">
    <source>
        <dbReference type="ARBA" id="ARBA00022737"/>
    </source>
</evidence>
<dbReference type="AlphaFoldDB" id="A0A9C5Z0Y4"/>
<dbReference type="PROSITE" id="PS51125">
    <property type="entry name" value="NHL"/>
    <property type="match status" value="5"/>
</dbReference>
<gene>
    <name evidence="10" type="primary">LOC119636482</name>
</gene>
<keyword evidence="9" id="KW-1185">Reference proteome</keyword>
<evidence type="ECO:0000256" key="2">
    <source>
        <dbReference type="ARBA" id="ARBA00022723"/>
    </source>
</evidence>